<dbReference type="Proteomes" id="UP001196316">
    <property type="component" value="Unassembled WGS sequence"/>
</dbReference>
<dbReference type="SMART" id="SM00731">
    <property type="entry name" value="SprT"/>
    <property type="match status" value="1"/>
</dbReference>
<reference evidence="2" key="1">
    <citation type="submission" date="2021-06" db="EMBL/GenBank/DDBJ databases">
        <title>Collection of gut derived symbiotic bacterial strains cultured from healthy donors.</title>
        <authorList>
            <person name="Lin H."/>
            <person name="Littmann E."/>
            <person name="Pamer E.G."/>
        </authorList>
    </citation>
    <scope>NUCLEOTIDE SEQUENCE</scope>
    <source>
        <strain evidence="2">MSK.21.60</strain>
    </source>
</reference>
<name>A0AAW4N8M6_9BACT</name>
<dbReference type="PANTHER" id="PTHR21220:SF0">
    <property type="entry name" value="DNA-DEPENDENT METALLOPROTEASE SPRTN"/>
    <property type="match status" value="1"/>
</dbReference>
<protein>
    <submittedName>
        <fullName evidence="2">SprT-like domain-containing protein</fullName>
    </submittedName>
</protein>
<gene>
    <name evidence="2" type="ORF">KSW80_02450</name>
</gene>
<accession>A0AAW4N8M6</accession>
<dbReference type="InterPro" id="IPR006640">
    <property type="entry name" value="SprT-like_domain"/>
</dbReference>
<dbReference type="GO" id="GO:0031593">
    <property type="term" value="F:polyubiquitin modification-dependent protein binding"/>
    <property type="evidence" value="ECO:0007669"/>
    <property type="project" value="TreeGrafter"/>
</dbReference>
<dbReference type="Pfam" id="PF10263">
    <property type="entry name" value="SprT-like"/>
    <property type="match status" value="1"/>
</dbReference>
<organism evidence="2 3">
    <name type="scientific">Segatella copri</name>
    <dbReference type="NCBI Taxonomy" id="165179"/>
    <lineage>
        <taxon>Bacteria</taxon>
        <taxon>Pseudomonadati</taxon>
        <taxon>Bacteroidota</taxon>
        <taxon>Bacteroidia</taxon>
        <taxon>Bacteroidales</taxon>
        <taxon>Prevotellaceae</taxon>
        <taxon>Segatella</taxon>
    </lineage>
</organism>
<proteinExistence type="predicted"/>
<dbReference type="InterPro" id="IPR044245">
    <property type="entry name" value="Spartan"/>
</dbReference>
<sequence length="228" mass="26526">MEITIPYIKHKFEEFNQQMFAGKLPMLPIKLSDAKTFLGVCTYKKRIGKDGKVEKYDFALRVNTRIELSEDEIEDTIIHEMIHYYIGYNQLEDTSAHGAIFQQVMNAINEKYGRHLSISHKSSKSQKKQAVDKKQHYRVVAVVRFHDGRKGIKVLPRVLPSILKYYNGVLSAKEVSSITLYMSNDIFFNRFPNSCSFKVHFLDENEIMKHLEGAEQMKCDGKQILRNK</sequence>
<evidence type="ECO:0000259" key="1">
    <source>
        <dbReference type="SMART" id="SM00731"/>
    </source>
</evidence>
<dbReference type="AlphaFoldDB" id="A0AAW4N8M6"/>
<feature type="domain" description="SprT-like" evidence="1">
    <location>
        <begin position="6"/>
        <end position="142"/>
    </location>
</feature>
<dbReference type="GO" id="GO:0006974">
    <property type="term" value="P:DNA damage response"/>
    <property type="evidence" value="ECO:0007669"/>
    <property type="project" value="InterPro"/>
</dbReference>
<evidence type="ECO:0000313" key="2">
    <source>
        <dbReference type="EMBL" id="MBV3407277.1"/>
    </source>
</evidence>
<dbReference type="EMBL" id="JAHOEP010000005">
    <property type="protein sequence ID" value="MBV3407277.1"/>
    <property type="molecule type" value="Genomic_DNA"/>
</dbReference>
<dbReference type="RefSeq" id="WP_217326097.1">
    <property type="nucleotide sequence ID" value="NZ_JAHOEK010000005.1"/>
</dbReference>
<dbReference type="GO" id="GO:0004222">
    <property type="term" value="F:metalloendopeptidase activity"/>
    <property type="evidence" value="ECO:0007669"/>
    <property type="project" value="InterPro"/>
</dbReference>
<evidence type="ECO:0000313" key="3">
    <source>
        <dbReference type="Proteomes" id="UP001196316"/>
    </source>
</evidence>
<dbReference type="GO" id="GO:0003697">
    <property type="term" value="F:single-stranded DNA binding"/>
    <property type="evidence" value="ECO:0007669"/>
    <property type="project" value="InterPro"/>
</dbReference>
<dbReference type="PANTHER" id="PTHR21220">
    <property type="entry name" value="DNA-DEPENDENT METALLOPROTEASE SPRTN"/>
    <property type="match status" value="1"/>
</dbReference>
<comment type="caution">
    <text evidence="2">The sequence shown here is derived from an EMBL/GenBank/DDBJ whole genome shotgun (WGS) entry which is preliminary data.</text>
</comment>